<dbReference type="EMBL" id="CAJVPP010012302">
    <property type="protein sequence ID" value="CAG8717251.1"/>
    <property type="molecule type" value="Genomic_DNA"/>
</dbReference>
<dbReference type="AlphaFoldDB" id="A0A9N9I1L1"/>
<protein>
    <submittedName>
        <fullName evidence="1">778_t:CDS:1</fullName>
    </submittedName>
</protein>
<sequence>KAEGDDRIDDEKDIDKDFTREIVNNVAKVLFHDIIYPTKDEFREALRNI</sequence>
<feature type="non-terminal residue" evidence="1">
    <location>
        <position position="1"/>
    </location>
</feature>
<name>A0A9N9I1L1_FUNMO</name>
<evidence type="ECO:0000313" key="2">
    <source>
        <dbReference type="Proteomes" id="UP000789375"/>
    </source>
</evidence>
<dbReference type="Proteomes" id="UP000789375">
    <property type="component" value="Unassembled WGS sequence"/>
</dbReference>
<comment type="caution">
    <text evidence="1">The sequence shown here is derived from an EMBL/GenBank/DDBJ whole genome shotgun (WGS) entry which is preliminary data.</text>
</comment>
<gene>
    <name evidence="1" type="ORF">FMOSSE_LOCUS14726</name>
</gene>
<proteinExistence type="predicted"/>
<accession>A0A9N9I1L1</accession>
<organism evidence="1 2">
    <name type="scientific">Funneliformis mosseae</name>
    <name type="common">Endomycorrhizal fungus</name>
    <name type="synonym">Glomus mosseae</name>
    <dbReference type="NCBI Taxonomy" id="27381"/>
    <lineage>
        <taxon>Eukaryota</taxon>
        <taxon>Fungi</taxon>
        <taxon>Fungi incertae sedis</taxon>
        <taxon>Mucoromycota</taxon>
        <taxon>Glomeromycotina</taxon>
        <taxon>Glomeromycetes</taxon>
        <taxon>Glomerales</taxon>
        <taxon>Glomeraceae</taxon>
        <taxon>Funneliformis</taxon>
    </lineage>
</organism>
<evidence type="ECO:0000313" key="1">
    <source>
        <dbReference type="EMBL" id="CAG8717251.1"/>
    </source>
</evidence>
<keyword evidence="2" id="KW-1185">Reference proteome</keyword>
<reference evidence="1" key="1">
    <citation type="submission" date="2021-06" db="EMBL/GenBank/DDBJ databases">
        <authorList>
            <person name="Kallberg Y."/>
            <person name="Tangrot J."/>
            <person name="Rosling A."/>
        </authorList>
    </citation>
    <scope>NUCLEOTIDE SEQUENCE</scope>
    <source>
        <strain evidence="1">87-6 pot B 2015</strain>
    </source>
</reference>